<name>A0A1W1CQK5_9ZZZZ</name>
<keyword evidence="1" id="KW-1133">Transmembrane helix</keyword>
<organism evidence="2">
    <name type="scientific">hydrothermal vent metagenome</name>
    <dbReference type="NCBI Taxonomy" id="652676"/>
    <lineage>
        <taxon>unclassified sequences</taxon>
        <taxon>metagenomes</taxon>
        <taxon>ecological metagenomes</taxon>
    </lineage>
</organism>
<gene>
    <name evidence="2" type="ORF">MNB_SV-14-808</name>
</gene>
<accession>A0A1W1CQK5</accession>
<evidence type="ECO:0000313" key="2">
    <source>
        <dbReference type="EMBL" id="SFV68049.1"/>
    </source>
</evidence>
<sequence>MTVVAIAGVPVKFTAVRPIIKANFLPFKSWLLSILNVFAFKGIIPVAKAEATATPFTKVRLSIFGLLFNIFDSYILYFI</sequence>
<dbReference type="AlphaFoldDB" id="A0A1W1CQK5"/>
<feature type="transmembrane region" description="Helical" evidence="1">
    <location>
        <begin position="59"/>
        <end position="77"/>
    </location>
</feature>
<dbReference type="EMBL" id="FPHN01000239">
    <property type="protein sequence ID" value="SFV68049.1"/>
    <property type="molecule type" value="Genomic_DNA"/>
</dbReference>
<keyword evidence="1" id="KW-0812">Transmembrane</keyword>
<reference evidence="2" key="1">
    <citation type="submission" date="2016-10" db="EMBL/GenBank/DDBJ databases">
        <authorList>
            <person name="de Groot N.N."/>
        </authorList>
    </citation>
    <scope>NUCLEOTIDE SEQUENCE</scope>
</reference>
<keyword evidence="1" id="KW-0472">Membrane</keyword>
<protein>
    <submittedName>
        <fullName evidence="2">Uncharacterized protein</fullName>
    </submittedName>
</protein>
<proteinExistence type="predicted"/>
<feature type="transmembrane region" description="Helical" evidence="1">
    <location>
        <begin position="30"/>
        <end position="47"/>
    </location>
</feature>
<evidence type="ECO:0000256" key="1">
    <source>
        <dbReference type="SAM" id="Phobius"/>
    </source>
</evidence>